<dbReference type="InterPro" id="IPR000407">
    <property type="entry name" value="GDA1_CD39_NTPase"/>
</dbReference>
<dbReference type="Proteomes" id="UP000015101">
    <property type="component" value="Unassembled WGS sequence"/>
</dbReference>
<evidence type="ECO:0000313" key="9">
    <source>
        <dbReference type="Proteomes" id="UP000015101"/>
    </source>
</evidence>
<keyword evidence="9" id="KW-1185">Reference proteome</keyword>
<dbReference type="HOGENOM" id="CLU_534517_0_0_1"/>
<reference evidence="8" key="3">
    <citation type="submission" date="2015-06" db="UniProtKB">
        <authorList>
            <consortium name="EnsemblMetazoa"/>
        </authorList>
    </citation>
    <scope>IDENTIFICATION</scope>
</reference>
<keyword evidence="4" id="KW-0547">Nucleotide-binding</keyword>
<dbReference type="EMBL" id="KB096275">
    <property type="protein sequence ID" value="ESO06941.1"/>
    <property type="molecule type" value="Genomic_DNA"/>
</dbReference>
<feature type="compositionally biased region" description="Gly residues" evidence="6">
    <location>
        <begin position="446"/>
        <end position="472"/>
    </location>
</feature>
<evidence type="ECO:0000256" key="2">
    <source>
        <dbReference type="ARBA" id="ARBA00022801"/>
    </source>
</evidence>
<dbReference type="PANTHER" id="PTHR11782:SF83">
    <property type="entry name" value="GUANOSINE-DIPHOSPHATASE"/>
    <property type="match status" value="1"/>
</dbReference>
<reference evidence="7 9" key="2">
    <citation type="journal article" date="2013" name="Nature">
        <title>Insights into bilaterian evolution from three spiralian genomes.</title>
        <authorList>
            <person name="Simakov O."/>
            <person name="Marletaz F."/>
            <person name="Cho S.J."/>
            <person name="Edsinger-Gonzales E."/>
            <person name="Havlak P."/>
            <person name="Hellsten U."/>
            <person name="Kuo D.H."/>
            <person name="Larsson T."/>
            <person name="Lv J."/>
            <person name="Arendt D."/>
            <person name="Savage R."/>
            <person name="Osoegawa K."/>
            <person name="de Jong P."/>
            <person name="Grimwood J."/>
            <person name="Chapman J.A."/>
            <person name="Shapiro H."/>
            <person name="Aerts A."/>
            <person name="Otillar R.P."/>
            <person name="Terry A.Y."/>
            <person name="Boore J.L."/>
            <person name="Grigoriev I.V."/>
            <person name="Lindberg D.R."/>
            <person name="Seaver E.C."/>
            <person name="Weisblat D.A."/>
            <person name="Putnam N.H."/>
            <person name="Rokhsar D.S."/>
        </authorList>
    </citation>
    <scope>NUCLEOTIDE SEQUENCE</scope>
</reference>
<dbReference type="GO" id="GO:0005524">
    <property type="term" value="F:ATP binding"/>
    <property type="evidence" value="ECO:0007669"/>
    <property type="project" value="UniProtKB-KW"/>
</dbReference>
<dbReference type="KEGG" id="hro:HELRODRAFT_170977"/>
<dbReference type="PANTHER" id="PTHR11782">
    <property type="entry name" value="ADENOSINE/GUANOSINE DIPHOSPHATASE"/>
    <property type="match status" value="1"/>
</dbReference>
<dbReference type="Pfam" id="PF01150">
    <property type="entry name" value="GDA1_CD39"/>
    <property type="match status" value="1"/>
</dbReference>
<dbReference type="GO" id="GO:0009134">
    <property type="term" value="P:nucleoside diphosphate catabolic process"/>
    <property type="evidence" value="ECO:0000318"/>
    <property type="project" value="GO_Central"/>
</dbReference>
<name>T1F3N5_HELRO</name>
<dbReference type="GO" id="GO:0005886">
    <property type="term" value="C:plasma membrane"/>
    <property type="evidence" value="ECO:0000318"/>
    <property type="project" value="GO_Central"/>
</dbReference>
<dbReference type="GO" id="GO:0045134">
    <property type="term" value="F:UDP phosphatase activity"/>
    <property type="evidence" value="ECO:0000318"/>
    <property type="project" value="GO_Central"/>
</dbReference>
<dbReference type="FunCoup" id="T1F3N5">
    <property type="interactions" value="976"/>
</dbReference>
<dbReference type="InParanoid" id="T1F3N5"/>
<dbReference type="OrthoDB" id="6372431at2759"/>
<sequence length="510" mass="54899">MSGSNKLRALKTCVQSRNATMSFSILLTLMTACMDCMPTTSPGYAVVVDAGSSGTRCWVYKLTPVAGNKLPKIEALGSEKSPGGLAKLYVKDLNVEGIKNKINDLLNFAKGKVPADQHSKSPIYFMATAGMRSLKELEAIPVFESINQLLNDKTKCPFKVEVPARILAGQEEGLFSWITVNYRQGNLDGSSSTGKTTRGVLECGGASLQIAFVPQAQILDSAYYFKFYTNTFLIYAHSFMNYGQDAVVDNLEKGALNASGTADPVTDPCKMKNFNEKKKDTDTKNWKGTGDINGCEVAVKKLFRANDFCSPEPCTVNNVYQPSIPKDMNFVSIGAFYNTFKDIGVVLDKPFKVPVVKEKAREYCSQDYTVFKTTHELDKPENKGKKVFMMDACTMAVYFSVLLSDAFKFPDGTEQITPVKQIQGVDIDWTVGALIYETEHGSGQRQSGGGSGDGGGGGGGGGGGDGGGSGGGKRPDKPCPGGASPIILKNFELFVPVVMSSLLSSLLSYL</sequence>
<dbReference type="EMBL" id="AMQM01003728">
    <property type="status" value="NOT_ANNOTATED_CDS"/>
    <property type="molecule type" value="Genomic_DNA"/>
</dbReference>
<evidence type="ECO:0000256" key="4">
    <source>
        <dbReference type="PIRSR" id="PIRSR600407-2"/>
    </source>
</evidence>
<feature type="active site" description="Proton acceptor" evidence="3">
    <location>
        <position position="172"/>
    </location>
</feature>
<dbReference type="eggNOG" id="KOG1386">
    <property type="taxonomic scope" value="Eukaryota"/>
</dbReference>
<dbReference type="CTD" id="20203434"/>
<reference evidence="9" key="1">
    <citation type="submission" date="2012-12" db="EMBL/GenBank/DDBJ databases">
        <authorList>
            <person name="Hellsten U."/>
            <person name="Grimwood J."/>
            <person name="Chapman J.A."/>
            <person name="Shapiro H."/>
            <person name="Aerts A."/>
            <person name="Otillar R.P."/>
            <person name="Terry A.Y."/>
            <person name="Boore J.L."/>
            <person name="Simakov O."/>
            <person name="Marletaz F."/>
            <person name="Cho S.-J."/>
            <person name="Edsinger-Gonzales E."/>
            <person name="Havlak P."/>
            <person name="Kuo D.-H."/>
            <person name="Larsson T."/>
            <person name="Lv J."/>
            <person name="Arendt D."/>
            <person name="Savage R."/>
            <person name="Osoegawa K."/>
            <person name="de Jong P."/>
            <person name="Lindberg D.R."/>
            <person name="Seaver E.C."/>
            <person name="Weisblat D.A."/>
            <person name="Putnam N.H."/>
            <person name="Grigoriev I.V."/>
            <person name="Rokhsar D.S."/>
        </authorList>
    </citation>
    <scope>NUCLEOTIDE SEQUENCE</scope>
</reference>
<dbReference type="PROSITE" id="PS51257">
    <property type="entry name" value="PROKAR_LIPOPROTEIN"/>
    <property type="match status" value="1"/>
</dbReference>
<dbReference type="AlphaFoldDB" id="T1F3N5"/>
<evidence type="ECO:0008006" key="10">
    <source>
        <dbReference type="Google" id="ProtNLM"/>
    </source>
</evidence>
<dbReference type="Gene3D" id="3.30.420.40">
    <property type="match status" value="1"/>
</dbReference>
<evidence type="ECO:0000256" key="6">
    <source>
        <dbReference type="SAM" id="MobiDB-lite"/>
    </source>
</evidence>
<dbReference type="GeneID" id="20203434"/>
<evidence type="ECO:0000313" key="8">
    <source>
        <dbReference type="EnsemblMetazoa" id="HelroP170977"/>
    </source>
</evidence>
<dbReference type="EnsemblMetazoa" id="HelroT170977">
    <property type="protein sequence ID" value="HelroP170977"/>
    <property type="gene ID" value="HelroG170977"/>
</dbReference>
<accession>T1F3N5</accession>
<protein>
    <recommendedName>
        <fullName evidence="10">Ectonucleoside triphosphate diphosphohydrolase 1</fullName>
    </recommendedName>
</protein>
<gene>
    <name evidence="8" type="primary">20203434</name>
    <name evidence="7" type="ORF">HELRODRAFT_170977</name>
</gene>
<evidence type="ECO:0000256" key="3">
    <source>
        <dbReference type="PIRSR" id="PIRSR600407-1"/>
    </source>
</evidence>
<dbReference type="STRING" id="6412.T1F3N5"/>
<keyword evidence="4" id="KW-0067">ATP-binding</keyword>
<dbReference type="Gene3D" id="3.30.420.150">
    <property type="entry name" value="Exopolyphosphatase. Domain 2"/>
    <property type="match status" value="1"/>
</dbReference>
<dbReference type="GO" id="GO:0017111">
    <property type="term" value="F:ribonucleoside triphosphate phosphatase activity"/>
    <property type="evidence" value="ECO:0000318"/>
    <property type="project" value="GO_Central"/>
</dbReference>
<comment type="similarity">
    <text evidence="1 5">Belongs to the GDA1/CD39 NTPase family.</text>
</comment>
<evidence type="ECO:0000256" key="5">
    <source>
        <dbReference type="RuleBase" id="RU003833"/>
    </source>
</evidence>
<proteinExistence type="inferred from homology"/>
<keyword evidence="2 5" id="KW-0378">Hydrolase</keyword>
<feature type="binding site" evidence="4">
    <location>
        <begin position="205"/>
        <end position="209"/>
    </location>
    <ligand>
        <name>ATP</name>
        <dbReference type="ChEBI" id="CHEBI:30616"/>
    </ligand>
</feature>
<dbReference type="CDD" id="cd24003">
    <property type="entry name" value="ASKHA_NBD_GDA1_CD39_NTPase"/>
    <property type="match status" value="1"/>
</dbReference>
<evidence type="ECO:0000256" key="1">
    <source>
        <dbReference type="ARBA" id="ARBA00009283"/>
    </source>
</evidence>
<dbReference type="RefSeq" id="XP_009015037.1">
    <property type="nucleotide sequence ID" value="XM_009016789.1"/>
</dbReference>
<evidence type="ECO:0000313" key="7">
    <source>
        <dbReference type="EMBL" id="ESO06941.1"/>
    </source>
</evidence>
<organism evidence="8 9">
    <name type="scientific">Helobdella robusta</name>
    <name type="common">Californian leech</name>
    <dbReference type="NCBI Taxonomy" id="6412"/>
    <lineage>
        <taxon>Eukaryota</taxon>
        <taxon>Metazoa</taxon>
        <taxon>Spiralia</taxon>
        <taxon>Lophotrochozoa</taxon>
        <taxon>Annelida</taxon>
        <taxon>Clitellata</taxon>
        <taxon>Hirudinea</taxon>
        <taxon>Rhynchobdellida</taxon>
        <taxon>Glossiphoniidae</taxon>
        <taxon>Helobdella</taxon>
    </lineage>
</organism>
<dbReference type="GO" id="GO:0004382">
    <property type="term" value="F:GDP phosphatase activity"/>
    <property type="evidence" value="ECO:0000318"/>
    <property type="project" value="GO_Central"/>
</dbReference>
<feature type="region of interest" description="Disordered" evidence="6">
    <location>
        <begin position="440"/>
        <end position="479"/>
    </location>
</feature>
<dbReference type="OMA" id="CAIGDIY"/>
<dbReference type="PROSITE" id="PS01238">
    <property type="entry name" value="GDA1_CD39_NTPASE"/>
    <property type="match status" value="1"/>
</dbReference>